<accession>A0A183IFL8</accession>
<dbReference type="Gene3D" id="1.20.58.2170">
    <property type="match status" value="1"/>
</dbReference>
<organism evidence="4">
    <name type="scientific">Soboliphyme baturini</name>
    <dbReference type="NCBI Taxonomy" id="241478"/>
    <lineage>
        <taxon>Eukaryota</taxon>
        <taxon>Metazoa</taxon>
        <taxon>Ecdysozoa</taxon>
        <taxon>Nematoda</taxon>
        <taxon>Enoplea</taxon>
        <taxon>Dorylaimia</taxon>
        <taxon>Dioctophymatida</taxon>
        <taxon>Dioctophymatoidea</taxon>
        <taxon>Soboliphymatidae</taxon>
        <taxon>Soboliphyme</taxon>
    </lineage>
</organism>
<feature type="compositionally biased region" description="Polar residues" evidence="1">
    <location>
        <begin position="317"/>
        <end position="334"/>
    </location>
</feature>
<dbReference type="Proteomes" id="UP000270296">
    <property type="component" value="Unassembled WGS sequence"/>
</dbReference>
<dbReference type="GO" id="GO:0042393">
    <property type="term" value="F:histone binding"/>
    <property type="evidence" value="ECO:0007669"/>
    <property type="project" value="InterPro"/>
</dbReference>
<reference evidence="4" key="1">
    <citation type="submission" date="2016-06" db="UniProtKB">
        <authorList>
            <consortium name="WormBaseParasite"/>
        </authorList>
    </citation>
    <scope>IDENTIFICATION</scope>
</reference>
<proteinExistence type="predicted"/>
<sequence length="364" mass="41651">MDMARPSIRRIPAGAANSASRNSVSVSEVNEAFDRLIGDIEKRLKKESEEIKTNILRALRLRYEEMRKLPILQQLKELFESSDQRAVQRDIIIYTVINEVIERMDNMKRKFQPSAVNTIGSLRQQRQVRRAMQRLQRYLSKVQAEIKKESEKEIGLEEVDEDDPSNPLLRIERLERTAMLIWKKMKNLSPKFASTGRHDVEQKTAYNDSGYSVIDQKITKLISGPARDSKYSHATNSRVLHPSVKFAMPSFHEVLDVVHAENAAQSLGIEDEKQLAQKIHRDVGLRLKYKDVMDRKLFMADLVRGTYGSGEEDENKFSGSSGDESDKPTSSSVLERSEFMKLAEREVNSCLASALENFAEQESE</sequence>
<name>A0A183IFL8_9BILA</name>
<evidence type="ECO:0000313" key="2">
    <source>
        <dbReference type="EMBL" id="VDO97556.1"/>
    </source>
</evidence>
<feature type="region of interest" description="Disordered" evidence="1">
    <location>
        <begin position="308"/>
        <end position="335"/>
    </location>
</feature>
<dbReference type="WBParaSite" id="SBAD_0000252901-mRNA-1">
    <property type="protein sequence ID" value="SBAD_0000252901-mRNA-1"/>
    <property type="gene ID" value="SBAD_0000252901"/>
</dbReference>
<evidence type="ECO:0000313" key="3">
    <source>
        <dbReference type="Proteomes" id="UP000270296"/>
    </source>
</evidence>
<evidence type="ECO:0000256" key="1">
    <source>
        <dbReference type="SAM" id="MobiDB-lite"/>
    </source>
</evidence>
<protein>
    <submittedName>
        <fullName evidence="2 4">Uncharacterized protein</fullName>
    </submittedName>
</protein>
<dbReference type="EMBL" id="UZAM01007217">
    <property type="protein sequence ID" value="VDO97556.1"/>
    <property type="molecule type" value="Genomic_DNA"/>
</dbReference>
<reference evidence="2 3" key="2">
    <citation type="submission" date="2018-11" db="EMBL/GenBank/DDBJ databases">
        <authorList>
            <consortium name="Pathogen Informatics"/>
        </authorList>
    </citation>
    <scope>NUCLEOTIDE SEQUENCE [LARGE SCALE GENOMIC DNA]</scope>
</reference>
<gene>
    <name evidence="2" type="ORF">SBAD_LOCUS2412</name>
</gene>
<keyword evidence="3" id="KW-1185">Reference proteome</keyword>
<dbReference type="InterPro" id="IPR046426">
    <property type="entry name" value="DAXX_histone-bd_sf"/>
</dbReference>
<dbReference type="OrthoDB" id="7492809at2759"/>
<dbReference type="AlphaFoldDB" id="A0A183IFL8"/>
<evidence type="ECO:0000313" key="4">
    <source>
        <dbReference type="WBParaSite" id="SBAD_0000252901-mRNA-1"/>
    </source>
</evidence>